<dbReference type="EMBL" id="JACAZI010000033">
    <property type="protein sequence ID" value="KAF7330586.1"/>
    <property type="molecule type" value="Genomic_DNA"/>
</dbReference>
<sequence length="146" mass="16114">MLSSIDMAVAEKESSDHVITVSDHHERSTYRKSQRHAHEGPIIFYSCVIGLIGPVMLVASYQSSTIWATNQQSRFPSHIHSYSAASTRLGRINGWTFCSNPGLSSPRSQIWVVLLTCIIQNGFINFAAMIGIEAVDNLYSFLAPAV</sequence>
<dbReference type="OrthoDB" id="2093409at2759"/>
<evidence type="ECO:0000313" key="3">
    <source>
        <dbReference type="Proteomes" id="UP000620124"/>
    </source>
</evidence>
<name>A0A8H6WY35_9AGAR</name>
<keyword evidence="1" id="KW-0472">Membrane</keyword>
<accession>A0A8H6WY35</accession>
<keyword evidence="1" id="KW-1133">Transmembrane helix</keyword>
<feature type="transmembrane region" description="Helical" evidence="1">
    <location>
        <begin position="110"/>
        <end position="132"/>
    </location>
</feature>
<gene>
    <name evidence="2" type="ORF">MVEN_02498900</name>
</gene>
<dbReference type="Proteomes" id="UP000620124">
    <property type="component" value="Unassembled WGS sequence"/>
</dbReference>
<feature type="transmembrane region" description="Helical" evidence="1">
    <location>
        <begin position="42"/>
        <end position="61"/>
    </location>
</feature>
<dbReference type="AlphaFoldDB" id="A0A8H6WY35"/>
<evidence type="ECO:0000313" key="2">
    <source>
        <dbReference type="EMBL" id="KAF7330586.1"/>
    </source>
</evidence>
<keyword evidence="1" id="KW-0812">Transmembrane</keyword>
<organism evidence="2 3">
    <name type="scientific">Mycena venus</name>
    <dbReference type="NCBI Taxonomy" id="2733690"/>
    <lineage>
        <taxon>Eukaryota</taxon>
        <taxon>Fungi</taxon>
        <taxon>Dikarya</taxon>
        <taxon>Basidiomycota</taxon>
        <taxon>Agaricomycotina</taxon>
        <taxon>Agaricomycetes</taxon>
        <taxon>Agaricomycetidae</taxon>
        <taxon>Agaricales</taxon>
        <taxon>Marasmiineae</taxon>
        <taxon>Mycenaceae</taxon>
        <taxon>Mycena</taxon>
    </lineage>
</organism>
<evidence type="ECO:0000256" key="1">
    <source>
        <dbReference type="SAM" id="Phobius"/>
    </source>
</evidence>
<proteinExistence type="predicted"/>
<protein>
    <submittedName>
        <fullName evidence="2">Uncharacterized protein</fullName>
    </submittedName>
</protein>
<comment type="caution">
    <text evidence="2">The sequence shown here is derived from an EMBL/GenBank/DDBJ whole genome shotgun (WGS) entry which is preliminary data.</text>
</comment>
<reference evidence="2" key="1">
    <citation type="submission" date="2020-05" db="EMBL/GenBank/DDBJ databases">
        <title>Mycena genomes resolve the evolution of fungal bioluminescence.</title>
        <authorList>
            <person name="Tsai I.J."/>
        </authorList>
    </citation>
    <scope>NUCLEOTIDE SEQUENCE</scope>
    <source>
        <strain evidence="2">CCC161011</strain>
    </source>
</reference>
<keyword evidence="3" id="KW-1185">Reference proteome</keyword>